<organism evidence="1 2">
    <name type="scientific">Clostridium thermobutyricum DSM 4928</name>
    <dbReference type="NCBI Taxonomy" id="1121339"/>
    <lineage>
        <taxon>Bacteria</taxon>
        <taxon>Bacillati</taxon>
        <taxon>Bacillota</taxon>
        <taxon>Clostridia</taxon>
        <taxon>Eubacteriales</taxon>
        <taxon>Clostridiaceae</taxon>
        <taxon>Clostridium</taxon>
    </lineage>
</organism>
<gene>
    <name evidence="1" type="ORF">CLTHE_06330</name>
</gene>
<evidence type="ECO:0000313" key="2">
    <source>
        <dbReference type="Proteomes" id="UP000191448"/>
    </source>
</evidence>
<name>A0A1V4SXT6_9CLOT</name>
<comment type="caution">
    <text evidence="1">The sequence shown here is derived from an EMBL/GenBank/DDBJ whole genome shotgun (WGS) entry which is preliminary data.</text>
</comment>
<dbReference type="EMBL" id="LTAY01000023">
    <property type="protein sequence ID" value="OPX49536.1"/>
    <property type="molecule type" value="Genomic_DNA"/>
</dbReference>
<accession>A0A1V4SXT6</accession>
<dbReference type="Proteomes" id="UP000191448">
    <property type="component" value="Unassembled WGS sequence"/>
</dbReference>
<proteinExistence type="predicted"/>
<evidence type="ECO:0000313" key="1">
    <source>
        <dbReference type="EMBL" id="OPX49536.1"/>
    </source>
</evidence>
<reference evidence="1 2" key="1">
    <citation type="submission" date="2016-02" db="EMBL/GenBank/DDBJ databases">
        <title>Genome sequence of Clostridium thermobutyricum DSM 4928.</title>
        <authorList>
            <person name="Poehlein A."/>
            <person name="Daniel R."/>
        </authorList>
    </citation>
    <scope>NUCLEOTIDE SEQUENCE [LARGE SCALE GENOMIC DNA]</scope>
    <source>
        <strain evidence="1 2">DSM 4928</strain>
    </source>
</reference>
<dbReference type="AlphaFoldDB" id="A0A1V4SXT6"/>
<sequence>MDFNDLARQWDNARRIERAKINYNEIRKNLG</sequence>
<protein>
    <submittedName>
        <fullName evidence="1">Uncharacterized protein</fullName>
    </submittedName>
</protein>